<evidence type="ECO:0000256" key="1">
    <source>
        <dbReference type="ARBA" id="ARBA00006464"/>
    </source>
</evidence>
<dbReference type="PANTHER" id="PTHR30576:SF0">
    <property type="entry name" value="UNDECAPRENYL-PHOSPHATE N-ACETYLGALACTOSAMINYL 1-PHOSPHATE TRANSFERASE-RELATED"/>
    <property type="match status" value="1"/>
</dbReference>
<reference evidence="4 5" key="1">
    <citation type="submission" date="2016-09" db="EMBL/GenBank/DDBJ databases">
        <title>Complete genome sequence of the Lysinibacillus sphaericus LMG 22257, a specie of Bacillus with ureolytic activity that can effectively biodeposit calcium carbonate.</title>
        <authorList>
            <person name="Yan W."/>
        </authorList>
    </citation>
    <scope>NUCLEOTIDE SEQUENCE [LARGE SCALE GENOMIC DNA]</scope>
    <source>
        <strain evidence="4 5">LMG 22257</strain>
    </source>
</reference>
<dbReference type="InterPro" id="IPR003362">
    <property type="entry name" value="Bact_transf"/>
</dbReference>
<evidence type="ECO:0000313" key="4">
    <source>
        <dbReference type="EMBL" id="AOV08776.1"/>
    </source>
</evidence>
<dbReference type="AlphaFoldDB" id="A0A1D8JJ90"/>
<comment type="similarity">
    <text evidence="1">Belongs to the bacterial sugar transferase family.</text>
</comment>
<dbReference type="Pfam" id="PF02397">
    <property type="entry name" value="Bac_transf"/>
    <property type="match status" value="1"/>
</dbReference>
<accession>A0A1D8JJ90</accession>
<proteinExistence type="inferred from homology"/>
<evidence type="ECO:0000256" key="2">
    <source>
        <dbReference type="SAM" id="Phobius"/>
    </source>
</evidence>
<protein>
    <submittedName>
        <fullName evidence="4">Glycosyl transferase</fullName>
    </submittedName>
</protein>
<keyword evidence="2" id="KW-0812">Transmembrane</keyword>
<feature type="domain" description="Bacterial sugar transferase" evidence="3">
    <location>
        <begin position="11"/>
        <end position="204"/>
    </location>
</feature>
<evidence type="ECO:0000313" key="5">
    <source>
        <dbReference type="Proteomes" id="UP000185746"/>
    </source>
</evidence>
<organism evidence="4 5">
    <name type="scientific">Sporosarcina ureilytica</name>
    <dbReference type="NCBI Taxonomy" id="298596"/>
    <lineage>
        <taxon>Bacteria</taxon>
        <taxon>Bacillati</taxon>
        <taxon>Bacillota</taxon>
        <taxon>Bacilli</taxon>
        <taxon>Bacillales</taxon>
        <taxon>Caryophanaceae</taxon>
        <taxon>Sporosarcina</taxon>
    </lineage>
</organism>
<name>A0A1D8JJ90_9BACL</name>
<dbReference type="GO" id="GO:0016780">
    <property type="term" value="F:phosphotransferase activity, for other substituted phosphate groups"/>
    <property type="evidence" value="ECO:0007669"/>
    <property type="project" value="TreeGrafter"/>
</dbReference>
<dbReference type="KEGG" id="surl:BI350_15310"/>
<sequence length="211" mass="24092">MQKKPLYRIFKRLFDIVFSSIALILLSPVLIGVSVAVIIEDRGSVLFKQKRAGLNDVPFLIYKFRSMKETKGTIQGEKESPYNWENGVPDDFFFKTTDGINPNVTKVGRFIRKTSLDELPQFLNVLIGNMSVIGPRPEIVEITRCYSSEQKKRLLVKPGITGWAQVNGRSDSNHGEKIKNDLYYVENRSMMLDMKILFMTIYQTVFGKGAI</sequence>
<dbReference type="EMBL" id="CP017560">
    <property type="protein sequence ID" value="AOV08776.1"/>
    <property type="molecule type" value="Genomic_DNA"/>
</dbReference>
<keyword evidence="4" id="KW-0808">Transferase</keyword>
<dbReference type="Proteomes" id="UP000185746">
    <property type="component" value="Chromosome"/>
</dbReference>
<dbReference type="PANTHER" id="PTHR30576">
    <property type="entry name" value="COLANIC BIOSYNTHESIS UDP-GLUCOSE LIPID CARRIER TRANSFERASE"/>
    <property type="match status" value="1"/>
</dbReference>
<keyword evidence="5" id="KW-1185">Reference proteome</keyword>
<keyword evidence="2" id="KW-1133">Transmembrane helix</keyword>
<evidence type="ECO:0000259" key="3">
    <source>
        <dbReference type="Pfam" id="PF02397"/>
    </source>
</evidence>
<feature type="transmembrane region" description="Helical" evidence="2">
    <location>
        <begin position="12"/>
        <end position="39"/>
    </location>
</feature>
<keyword evidence="2" id="KW-0472">Membrane</keyword>
<gene>
    <name evidence="4" type="ORF">BI350_15310</name>
</gene>